<proteinExistence type="predicted"/>
<keyword evidence="2" id="KW-1185">Reference proteome</keyword>
<evidence type="ECO:0000313" key="1">
    <source>
        <dbReference type="EMBL" id="TVX91694.1"/>
    </source>
</evidence>
<reference evidence="1 2" key="1">
    <citation type="submission" date="2019-07" db="EMBL/GenBank/DDBJ databases">
        <authorList>
            <person name="Kim J."/>
        </authorList>
    </citation>
    <scope>NUCLEOTIDE SEQUENCE [LARGE SCALE GENOMIC DNA]</scope>
    <source>
        <strain evidence="1 2">N4</strain>
    </source>
</reference>
<dbReference type="PANTHER" id="PTHR39180:SF2">
    <property type="entry name" value="DUF1641 DOMAIN-CONTAINING PROTEIN"/>
    <property type="match status" value="1"/>
</dbReference>
<evidence type="ECO:0000313" key="2">
    <source>
        <dbReference type="Proteomes" id="UP000318102"/>
    </source>
</evidence>
<dbReference type="AlphaFoldDB" id="A0A559IVQ5"/>
<dbReference type="EMBL" id="VNJK01000001">
    <property type="protein sequence ID" value="TVX91694.1"/>
    <property type="molecule type" value="Genomic_DNA"/>
</dbReference>
<name>A0A559IVQ5_9BACL</name>
<organism evidence="1 2">
    <name type="scientific">Paenibacillus agilis</name>
    <dbReference type="NCBI Taxonomy" id="3020863"/>
    <lineage>
        <taxon>Bacteria</taxon>
        <taxon>Bacillati</taxon>
        <taxon>Bacillota</taxon>
        <taxon>Bacilli</taxon>
        <taxon>Bacillales</taxon>
        <taxon>Paenibacillaceae</taxon>
        <taxon>Paenibacillus</taxon>
    </lineage>
</organism>
<dbReference type="PANTHER" id="PTHR39180">
    <property type="match status" value="1"/>
</dbReference>
<gene>
    <name evidence="1" type="ORF">FPZ44_00650</name>
</gene>
<dbReference type="Proteomes" id="UP000318102">
    <property type="component" value="Unassembled WGS sequence"/>
</dbReference>
<accession>A0A559IVQ5</accession>
<dbReference type="OrthoDB" id="2374761at2"/>
<comment type="caution">
    <text evidence="1">The sequence shown here is derived from an EMBL/GenBank/DDBJ whole genome shotgun (WGS) entry which is preliminary data.</text>
</comment>
<sequence>MEATCKERSHVTEEQTVVDLTILLQQLAKPEVQQSLLVLLNHLPKLVEITKAATETYEVVQKLSKDRQFLADMKSSLEDIVDPLQVKAKTITSTAMEANERAKQQTSTIGIFGLIQMLKDPQIQHMLRFSKVFLELTEQRHQRR</sequence>
<protein>
    <submittedName>
        <fullName evidence="1">DUF1641 domain-containing protein</fullName>
    </submittedName>
</protein>
<dbReference type="RefSeq" id="WP_144986443.1">
    <property type="nucleotide sequence ID" value="NZ_VNJK01000001.1"/>
</dbReference>